<dbReference type="SMART" id="SM00249">
    <property type="entry name" value="PHD"/>
    <property type="match status" value="4"/>
</dbReference>
<evidence type="ECO:0000256" key="9">
    <source>
        <dbReference type="ARBA" id="ARBA00022833"/>
    </source>
</evidence>
<reference evidence="19" key="1">
    <citation type="submission" date="2021-02" db="EMBL/GenBank/DDBJ databases">
        <authorList>
            <person name="Nowell W R."/>
        </authorList>
    </citation>
    <scope>NUCLEOTIDE SEQUENCE</scope>
</reference>
<feature type="compositionally biased region" description="Acidic residues" evidence="13">
    <location>
        <begin position="408"/>
        <end position="429"/>
    </location>
</feature>
<dbReference type="InterPro" id="IPR000313">
    <property type="entry name" value="PWWP_dom"/>
</dbReference>
<evidence type="ECO:0000256" key="1">
    <source>
        <dbReference type="ARBA" id="ARBA00004123"/>
    </source>
</evidence>
<evidence type="ECO:0000259" key="17">
    <source>
        <dbReference type="PROSITE" id="PS50868"/>
    </source>
</evidence>
<keyword evidence="3" id="KW-0158">Chromosome</keyword>
<feature type="region of interest" description="Disordered" evidence="13">
    <location>
        <begin position="692"/>
        <end position="711"/>
    </location>
</feature>
<evidence type="ECO:0000259" key="15">
    <source>
        <dbReference type="PROSITE" id="PS50280"/>
    </source>
</evidence>
<keyword evidence="9" id="KW-0862">Zinc</keyword>
<dbReference type="GO" id="GO:0008270">
    <property type="term" value="F:zinc ion binding"/>
    <property type="evidence" value="ECO:0007669"/>
    <property type="project" value="UniProtKB-KW"/>
</dbReference>
<feature type="domain" description="PHD-type" evidence="14">
    <location>
        <begin position="233"/>
        <end position="282"/>
    </location>
</feature>
<dbReference type="SMART" id="SM00570">
    <property type="entry name" value="AWS"/>
    <property type="match status" value="1"/>
</dbReference>
<evidence type="ECO:0000313" key="20">
    <source>
        <dbReference type="Proteomes" id="UP000663873"/>
    </source>
</evidence>
<dbReference type="GO" id="GO:0032259">
    <property type="term" value="P:methylation"/>
    <property type="evidence" value="ECO:0007669"/>
    <property type="project" value="UniProtKB-KW"/>
</dbReference>
<protein>
    <recommendedName>
        <fullName evidence="21">Histone-lysine N-methyltransferase</fullName>
    </recommendedName>
</protein>
<evidence type="ECO:0000256" key="10">
    <source>
        <dbReference type="ARBA" id="ARBA00022853"/>
    </source>
</evidence>
<evidence type="ECO:0000313" key="19">
    <source>
        <dbReference type="EMBL" id="CAF4145722.1"/>
    </source>
</evidence>
<evidence type="ECO:0008006" key="21">
    <source>
        <dbReference type="Google" id="ProtNLM"/>
    </source>
</evidence>
<dbReference type="PROSITE" id="PS50868">
    <property type="entry name" value="POST_SET"/>
    <property type="match status" value="1"/>
</dbReference>
<evidence type="ECO:0000256" key="5">
    <source>
        <dbReference type="ARBA" id="ARBA00022679"/>
    </source>
</evidence>
<dbReference type="InterPro" id="IPR001841">
    <property type="entry name" value="Znf_RING"/>
</dbReference>
<organism evidence="19 20">
    <name type="scientific">Rotaria socialis</name>
    <dbReference type="NCBI Taxonomy" id="392032"/>
    <lineage>
        <taxon>Eukaryota</taxon>
        <taxon>Metazoa</taxon>
        <taxon>Spiralia</taxon>
        <taxon>Gnathifera</taxon>
        <taxon>Rotifera</taxon>
        <taxon>Eurotatoria</taxon>
        <taxon>Bdelloidea</taxon>
        <taxon>Philodinida</taxon>
        <taxon>Philodinidae</taxon>
        <taxon>Rotaria</taxon>
    </lineage>
</organism>
<feature type="compositionally biased region" description="Low complexity" evidence="13">
    <location>
        <begin position="694"/>
        <end position="706"/>
    </location>
</feature>
<keyword evidence="10" id="KW-0156">Chromatin regulator</keyword>
<dbReference type="InterPro" id="IPR001214">
    <property type="entry name" value="SET_dom"/>
</dbReference>
<dbReference type="PROSITE" id="PS51215">
    <property type="entry name" value="AWS"/>
    <property type="match status" value="1"/>
</dbReference>
<dbReference type="InterPro" id="IPR019787">
    <property type="entry name" value="Znf_PHD-finger"/>
</dbReference>
<evidence type="ECO:0000256" key="7">
    <source>
        <dbReference type="ARBA" id="ARBA00022723"/>
    </source>
</evidence>
<sequence length="1143" mass="130542">MPIRRTSVESSIPMTTTNGLTNGDQVQLSEMNLSMEYETPPVDSLPMDDDDDDDDEEEYESDVEEQEIAYNPACRVCGHSSYTNLCQGKCRYYFHRECVGIFDDQQTVMCPECLANRLICSLCQQPITDNELKCGFNQCNRIYHSSCLINSNLTTTLPSGVYYCPLHICATCHLHKRPNDNIGHVFTCLYCTTAYHGHERCLPAGSLSIAFSSSICCPSHLPSERKPARPCAARYCYICGQPTRTMECIVCIDCPATIHQSCFQSKTDEKPTNWKCDPCLSDLKPLYGDICWIKMGKFRCWPSRILHERHAPDNLLAQERTVGEFLVNFFGSKEFFWANKHHCLSFENRCIQPKDARDFSAAEPSFKDGLREARRLYSRLKQFYSTNPVVNYGEATKLEEMTLDDAYDEFEDDDDDDDDTDDESLDMNSDESITNDNEKTSTVNGRSKLIDRSANKHGHTPIYRHTKTLKPVGEAQILRVPLAELSRCDCDPNKPDPCSSDEHCLNRMLKYECHPHVCAAGDKCKNQRFQKRNYPSQQVFWTAGRGWGLRTLVPIKEGEFVNEYVGELITYEETERRVKLARKNNVKDFYFLVLDKDRVIDAGPRGNLSRFANHSCDPNLRTEKWNITGDLRVGLFAVRAIEAGEELTFEYGVESEFRGDTIFHCLCGAETCTGFMGRSKKLGGVPSLADATLSSTSGSHGTSNGRHSNKNRIRTSNITGELDADTCFGCGLTGQLIACQMSKCSRKFHPKCIKVKGQSFRNRSPTQRWICPSHRCDICGIDADIACADCLSSFCDEHRTENMRGIYCLLHGQDMTLQSNINSHNVDGLDYIHNDDGNEHHHHHHHHHHQEYDEEIGEAESDLIENYRFLTQHCGVLRKSPTTNLLRSIQQKQSNQASILRCNSFQHEDTIHNSDDEHEYSFPSTKQQYSSINDLNNNNHDYTTTAATTATATSRLPPTIYYDDTDDNEIDDHHSFSLIKLFARMKTRLKHDKRYRPKPSHELLPEEEPYEWYELTKNVRNVLTKVLVPETNDETTINRTKKIHSRKGSYRKSRESYPVLSKDNDDDDKIHIEIIDALNTDGDEEYDEIIWNSFLACKRGPNYRRCGVCKTVDRQKYQGQLVYFYGVANNILIDENLKASGLG</sequence>
<dbReference type="Pfam" id="PF00855">
    <property type="entry name" value="PWWP"/>
    <property type="match status" value="1"/>
</dbReference>
<name>A0A819XT57_9BILA</name>
<dbReference type="SUPFAM" id="SSF63748">
    <property type="entry name" value="Tudor/PWWP/MBT"/>
    <property type="match status" value="1"/>
</dbReference>
<feature type="region of interest" description="Disordered" evidence="13">
    <location>
        <begin position="408"/>
        <end position="448"/>
    </location>
</feature>
<dbReference type="InterPro" id="IPR055198">
    <property type="entry name" value="NSD_PHD"/>
</dbReference>
<dbReference type="GO" id="GO:0005634">
    <property type="term" value="C:nucleus"/>
    <property type="evidence" value="ECO:0007669"/>
    <property type="project" value="UniProtKB-SubCell"/>
</dbReference>
<dbReference type="PROSITE" id="PS50280">
    <property type="entry name" value="SET"/>
    <property type="match status" value="1"/>
</dbReference>
<dbReference type="Gene3D" id="2.30.30.140">
    <property type="match status" value="1"/>
</dbReference>
<proteinExistence type="predicted"/>
<keyword evidence="7" id="KW-0479">Metal-binding</keyword>
<keyword evidence="20" id="KW-1185">Reference proteome</keyword>
<dbReference type="SUPFAM" id="SSF57903">
    <property type="entry name" value="FYVE/PHD zinc finger"/>
    <property type="match status" value="3"/>
</dbReference>
<feature type="domain" description="Post-SET" evidence="17">
    <location>
        <begin position="661"/>
        <end position="677"/>
    </location>
</feature>
<keyword evidence="8 12" id="KW-0863">Zinc-finger</keyword>
<evidence type="ECO:0000259" key="14">
    <source>
        <dbReference type="PROSITE" id="PS50016"/>
    </source>
</evidence>
<feature type="domain" description="PWWP" evidence="16">
    <location>
        <begin position="287"/>
        <end position="349"/>
    </location>
</feature>
<keyword evidence="6" id="KW-0949">S-adenosyl-L-methionine</keyword>
<dbReference type="AlphaFoldDB" id="A0A819XT57"/>
<feature type="compositionally biased region" description="Acidic residues" evidence="13">
    <location>
        <begin position="46"/>
        <end position="60"/>
    </location>
</feature>
<dbReference type="Proteomes" id="UP000663873">
    <property type="component" value="Unassembled WGS sequence"/>
</dbReference>
<dbReference type="Gene3D" id="2.170.270.10">
    <property type="entry name" value="SET domain"/>
    <property type="match status" value="1"/>
</dbReference>
<keyword evidence="5" id="KW-0808">Transferase</keyword>
<dbReference type="PANTHER" id="PTHR22884">
    <property type="entry name" value="SET DOMAIN PROTEINS"/>
    <property type="match status" value="1"/>
</dbReference>
<evidence type="ECO:0000259" key="18">
    <source>
        <dbReference type="PROSITE" id="PS51215"/>
    </source>
</evidence>
<dbReference type="InterPro" id="IPR013083">
    <property type="entry name" value="Znf_RING/FYVE/PHD"/>
</dbReference>
<dbReference type="GO" id="GO:0140938">
    <property type="term" value="F:histone H3 methyltransferase activity"/>
    <property type="evidence" value="ECO:0007669"/>
    <property type="project" value="UniProtKB-ARBA"/>
</dbReference>
<dbReference type="GO" id="GO:0016279">
    <property type="term" value="F:protein-lysine N-methyltransferase activity"/>
    <property type="evidence" value="ECO:0007669"/>
    <property type="project" value="UniProtKB-ARBA"/>
</dbReference>
<dbReference type="EMBL" id="CAJOBP010000231">
    <property type="protein sequence ID" value="CAF4145722.1"/>
    <property type="molecule type" value="Genomic_DNA"/>
</dbReference>
<dbReference type="InterPro" id="IPR006560">
    <property type="entry name" value="AWS_dom"/>
</dbReference>
<feature type="domain" description="AWS" evidence="18">
    <location>
        <begin position="483"/>
        <end position="533"/>
    </location>
</feature>
<dbReference type="PROSITE" id="PS50016">
    <property type="entry name" value="ZF_PHD_2"/>
    <property type="match status" value="1"/>
</dbReference>
<keyword evidence="11" id="KW-0539">Nucleus</keyword>
<feature type="domain" description="SET" evidence="15">
    <location>
        <begin position="535"/>
        <end position="652"/>
    </location>
</feature>
<evidence type="ECO:0000256" key="6">
    <source>
        <dbReference type="ARBA" id="ARBA00022691"/>
    </source>
</evidence>
<dbReference type="SMART" id="SM00317">
    <property type="entry name" value="SET"/>
    <property type="match status" value="1"/>
</dbReference>
<dbReference type="InterPro" id="IPR050777">
    <property type="entry name" value="SET2_Histone-Lys_MeTrsfase"/>
</dbReference>
<dbReference type="SMART" id="SM00293">
    <property type="entry name" value="PWWP"/>
    <property type="match status" value="1"/>
</dbReference>
<feature type="region of interest" description="Disordered" evidence="13">
    <location>
        <begin position="1"/>
        <end position="60"/>
    </location>
</feature>
<dbReference type="SMART" id="SM00184">
    <property type="entry name" value="RING"/>
    <property type="match status" value="3"/>
</dbReference>
<comment type="subcellular location">
    <subcellularLocation>
        <location evidence="2">Chromosome</location>
    </subcellularLocation>
    <subcellularLocation>
        <location evidence="1">Nucleus</location>
    </subcellularLocation>
</comment>
<dbReference type="PROSITE" id="PS50812">
    <property type="entry name" value="PWWP"/>
    <property type="match status" value="1"/>
</dbReference>
<evidence type="ECO:0000256" key="2">
    <source>
        <dbReference type="ARBA" id="ARBA00004286"/>
    </source>
</evidence>
<keyword evidence="4" id="KW-0489">Methyltransferase</keyword>
<dbReference type="InterPro" id="IPR001965">
    <property type="entry name" value="Znf_PHD"/>
</dbReference>
<evidence type="ECO:0000256" key="13">
    <source>
        <dbReference type="SAM" id="MobiDB-lite"/>
    </source>
</evidence>
<dbReference type="Gene3D" id="3.30.40.10">
    <property type="entry name" value="Zinc/RING finger domain, C3HC4 (zinc finger)"/>
    <property type="match status" value="3"/>
</dbReference>
<comment type="caution">
    <text evidence="19">The sequence shown here is derived from an EMBL/GenBank/DDBJ whole genome shotgun (WGS) entry which is preliminary data.</text>
</comment>
<evidence type="ECO:0000259" key="16">
    <source>
        <dbReference type="PROSITE" id="PS50812"/>
    </source>
</evidence>
<evidence type="ECO:0000256" key="4">
    <source>
        <dbReference type="ARBA" id="ARBA00022603"/>
    </source>
</evidence>
<dbReference type="SUPFAM" id="SSF82199">
    <property type="entry name" value="SET domain"/>
    <property type="match status" value="1"/>
</dbReference>
<dbReference type="InterPro" id="IPR003616">
    <property type="entry name" value="Post-SET_dom"/>
</dbReference>
<evidence type="ECO:0000256" key="8">
    <source>
        <dbReference type="ARBA" id="ARBA00022771"/>
    </source>
</evidence>
<dbReference type="Pfam" id="PF00856">
    <property type="entry name" value="SET"/>
    <property type="match status" value="1"/>
</dbReference>
<accession>A0A819XT57</accession>
<dbReference type="Pfam" id="PF17907">
    <property type="entry name" value="AWS"/>
    <property type="match status" value="1"/>
</dbReference>
<evidence type="ECO:0000256" key="3">
    <source>
        <dbReference type="ARBA" id="ARBA00022454"/>
    </source>
</evidence>
<dbReference type="InterPro" id="IPR011011">
    <property type="entry name" value="Znf_FYVE_PHD"/>
</dbReference>
<evidence type="ECO:0000256" key="12">
    <source>
        <dbReference type="PROSITE-ProRule" id="PRU00146"/>
    </source>
</evidence>
<feature type="compositionally biased region" description="Polar residues" evidence="13">
    <location>
        <begin position="8"/>
        <end position="32"/>
    </location>
</feature>
<feature type="compositionally biased region" description="Polar residues" evidence="13">
    <location>
        <begin position="430"/>
        <end position="445"/>
    </location>
</feature>
<dbReference type="GO" id="GO:0005694">
    <property type="term" value="C:chromosome"/>
    <property type="evidence" value="ECO:0007669"/>
    <property type="project" value="UniProtKB-SubCell"/>
</dbReference>
<dbReference type="Pfam" id="PF22908">
    <property type="entry name" value="PHD_NSD"/>
    <property type="match status" value="2"/>
</dbReference>
<evidence type="ECO:0000256" key="11">
    <source>
        <dbReference type="ARBA" id="ARBA00023242"/>
    </source>
</evidence>
<gene>
    <name evidence="19" type="ORF">UJA718_LOCUS3166</name>
</gene>
<dbReference type="InterPro" id="IPR046341">
    <property type="entry name" value="SET_dom_sf"/>
</dbReference>